<evidence type="ECO:0000256" key="2">
    <source>
        <dbReference type="SAM" id="Coils"/>
    </source>
</evidence>
<dbReference type="SMART" id="SM00028">
    <property type="entry name" value="TPR"/>
    <property type="match status" value="5"/>
</dbReference>
<dbReference type="EMBL" id="NHYD01002856">
    <property type="protein sequence ID" value="PPQ84502.1"/>
    <property type="molecule type" value="Genomic_DNA"/>
</dbReference>
<dbReference type="PROSITE" id="PS50005">
    <property type="entry name" value="TPR"/>
    <property type="match status" value="1"/>
</dbReference>
<dbReference type="InterPro" id="IPR011990">
    <property type="entry name" value="TPR-like_helical_dom_sf"/>
</dbReference>
<evidence type="ECO:0000259" key="4">
    <source>
        <dbReference type="Pfam" id="PF00931"/>
    </source>
</evidence>
<dbReference type="SUPFAM" id="SSF52540">
    <property type="entry name" value="P-loop containing nucleoside triphosphate hydrolases"/>
    <property type="match status" value="1"/>
</dbReference>
<name>A0A409X191_PSICY</name>
<dbReference type="Pfam" id="PF13424">
    <property type="entry name" value="TPR_12"/>
    <property type="match status" value="1"/>
</dbReference>
<dbReference type="InterPro" id="IPR019734">
    <property type="entry name" value="TPR_rpt"/>
</dbReference>
<dbReference type="Gene3D" id="3.40.50.300">
    <property type="entry name" value="P-loop containing nucleotide triphosphate hydrolases"/>
    <property type="match status" value="1"/>
</dbReference>
<keyword evidence="6" id="KW-1185">Reference proteome</keyword>
<gene>
    <name evidence="5" type="ORF">CVT25_007672</name>
</gene>
<keyword evidence="2" id="KW-0175">Coiled coil</keyword>
<keyword evidence="3" id="KW-1133">Transmembrane helix</keyword>
<protein>
    <recommendedName>
        <fullName evidence="4">NB-ARC domain-containing protein</fullName>
    </recommendedName>
</protein>
<organism evidence="5 6">
    <name type="scientific">Psilocybe cyanescens</name>
    <dbReference type="NCBI Taxonomy" id="93625"/>
    <lineage>
        <taxon>Eukaryota</taxon>
        <taxon>Fungi</taxon>
        <taxon>Dikarya</taxon>
        <taxon>Basidiomycota</taxon>
        <taxon>Agaricomycotina</taxon>
        <taxon>Agaricomycetes</taxon>
        <taxon>Agaricomycetidae</taxon>
        <taxon>Agaricales</taxon>
        <taxon>Agaricineae</taxon>
        <taxon>Strophariaceae</taxon>
        <taxon>Psilocybe</taxon>
    </lineage>
</organism>
<feature type="repeat" description="TPR" evidence="1">
    <location>
        <begin position="574"/>
        <end position="607"/>
    </location>
</feature>
<evidence type="ECO:0000313" key="5">
    <source>
        <dbReference type="EMBL" id="PPQ84502.1"/>
    </source>
</evidence>
<dbReference type="GO" id="GO:0043531">
    <property type="term" value="F:ADP binding"/>
    <property type="evidence" value="ECO:0007669"/>
    <property type="project" value="InterPro"/>
</dbReference>
<dbReference type="InterPro" id="IPR002182">
    <property type="entry name" value="NB-ARC"/>
</dbReference>
<keyword evidence="3" id="KW-0812">Transmembrane</keyword>
<sequence>MVITQAQQEEGREDIASSAALPNQQYKLVCNISFLPVVAVFVAAVVAFKVSSGDHKIDPSGRLPLLPPALKIYGREEFLQEAIEKILLQLVSKVEANKHIPIKGGPGVGKTTTAIGIIHDPRIVKYFGDARHWVSCREASDIADNMKAQKLLDYISDSLGLDLTASSDRRKDIRYFLVNNNVPRIIVLDNFETMWEPPGAREATEGILKFLVQFTQLTLVITTRNAHNPATHLGVSWHQFESIQPLSLHASRMLFTSLSPPTSIDSRLDDLLRAVDCIPLPIVLMASSAQENYTTSRILEIWNSGLSGQSKALPHNNDGNPMNILDHSIALSLKSPLIKSYPEAPMLLRIIADLPGGIKPENLQRIVPLIDDVDHLAAVLVRTSLLKNSPDALQMHSTIRSHVLRNYALDASHKKNVQAFYFQLIHEAGNDPGTQDFLGHARRLSDEEANAQNLLLDALEHNLSGDTVWIAIDYFNYLLWNPPSTDIAKRTVELLKNQLLCSEGVRTSTMRQTEVSWQYTPLLKEHSWEDLNQRINTISAQISNNNMTEGGTHQFGTPDGDICQQQQTLDLLLPHVLLRLGTLYYRLDRYTEAIETLEEAADRFEKLNQTTEVAQAWNQLAEIHRLRGYFTQALQMYFEAYKRFQGAGDARRMSASQRGMGIVYFEQNRFSDALEMIEMAQRTCLPDDHTCITDSKRELGRVYRNHNQSESIRLLTNARKYYLIHGPLRHATIALYQEAIAHYLQGEYDDAEVRFSVTFEEFRTQRNDAQMGFCIYYLADMNQIRRSHYQALALFHRSETMFEHMENKFMTGLSIKGQAELYAKLCQPAKAKQAYSRAHALLEDVNAEVAIAMELDIQHIHDMCELSIWERYAALKLFLGFLAFAILFFIFIRRWSRH</sequence>
<feature type="transmembrane region" description="Helical" evidence="3">
    <location>
        <begin position="28"/>
        <end position="48"/>
    </location>
</feature>
<dbReference type="AlphaFoldDB" id="A0A409X191"/>
<dbReference type="Pfam" id="PF00931">
    <property type="entry name" value="NB-ARC"/>
    <property type="match status" value="1"/>
</dbReference>
<feature type="coiled-coil region" evidence="2">
    <location>
        <begin position="587"/>
        <end position="614"/>
    </location>
</feature>
<dbReference type="InterPro" id="IPR027417">
    <property type="entry name" value="P-loop_NTPase"/>
</dbReference>
<evidence type="ECO:0000256" key="1">
    <source>
        <dbReference type="PROSITE-ProRule" id="PRU00339"/>
    </source>
</evidence>
<proteinExistence type="predicted"/>
<dbReference type="OrthoDB" id="621413at2759"/>
<evidence type="ECO:0000256" key="3">
    <source>
        <dbReference type="SAM" id="Phobius"/>
    </source>
</evidence>
<feature type="transmembrane region" description="Helical" evidence="3">
    <location>
        <begin position="872"/>
        <end position="892"/>
    </location>
</feature>
<comment type="caution">
    <text evidence="5">The sequence shown here is derived from an EMBL/GenBank/DDBJ whole genome shotgun (WGS) entry which is preliminary data.</text>
</comment>
<keyword evidence="1" id="KW-0802">TPR repeat</keyword>
<dbReference type="SUPFAM" id="SSF48452">
    <property type="entry name" value="TPR-like"/>
    <property type="match status" value="2"/>
</dbReference>
<dbReference type="InParanoid" id="A0A409X191"/>
<dbReference type="STRING" id="93625.A0A409X191"/>
<dbReference type="Gene3D" id="1.25.40.10">
    <property type="entry name" value="Tetratricopeptide repeat domain"/>
    <property type="match status" value="2"/>
</dbReference>
<dbReference type="PANTHER" id="PTHR47691:SF3">
    <property type="entry name" value="HTH-TYPE TRANSCRIPTIONAL REGULATOR RV0890C-RELATED"/>
    <property type="match status" value="1"/>
</dbReference>
<keyword evidence="3" id="KW-0472">Membrane</keyword>
<dbReference type="Proteomes" id="UP000283269">
    <property type="component" value="Unassembled WGS sequence"/>
</dbReference>
<feature type="domain" description="NB-ARC" evidence="4">
    <location>
        <begin position="80"/>
        <end position="190"/>
    </location>
</feature>
<accession>A0A409X191</accession>
<reference evidence="5 6" key="1">
    <citation type="journal article" date="2018" name="Evol. Lett.">
        <title>Horizontal gene cluster transfer increased hallucinogenic mushroom diversity.</title>
        <authorList>
            <person name="Reynolds H.T."/>
            <person name="Vijayakumar V."/>
            <person name="Gluck-Thaler E."/>
            <person name="Korotkin H.B."/>
            <person name="Matheny P.B."/>
            <person name="Slot J.C."/>
        </authorList>
    </citation>
    <scope>NUCLEOTIDE SEQUENCE [LARGE SCALE GENOMIC DNA]</scope>
    <source>
        <strain evidence="5 6">2631</strain>
    </source>
</reference>
<dbReference type="PANTHER" id="PTHR47691">
    <property type="entry name" value="REGULATOR-RELATED"/>
    <property type="match status" value="1"/>
</dbReference>
<evidence type="ECO:0000313" key="6">
    <source>
        <dbReference type="Proteomes" id="UP000283269"/>
    </source>
</evidence>